<evidence type="ECO:0000256" key="1">
    <source>
        <dbReference type="SAM" id="Phobius"/>
    </source>
</evidence>
<feature type="transmembrane region" description="Helical" evidence="1">
    <location>
        <begin position="127"/>
        <end position="144"/>
    </location>
</feature>
<feature type="transmembrane region" description="Helical" evidence="1">
    <location>
        <begin position="194"/>
        <end position="212"/>
    </location>
</feature>
<dbReference type="Pfam" id="PF05857">
    <property type="entry name" value="TraX"/>
    <property type="match status" value="1"/>
</dbReference>
<proteinExistence type="predicted"/>
<evidence type="ECO:0000313" key="3">
    <source>
        <dbReference type="Proteomes" id="UP001165678"/>
    </source>
</evidence>
<keyword evidence="1" id="KW-1133">Transmembrane helix</keyword>
<feature type="transmembrane region" description="Helical" evidence="1">
    <location>
        <begin position="77"/>
        <end position="107"/>
    </location>
</feature>
<organism evidence="2 3">
    <name type="scientific">Larsenimonas rhizosphaerae</name>
    <dbReference type="NCBI Taxonomy" id="2944682"/>
    <lineage>
        <taxon>Bacteria</taxon>
        <taxon>Pseudomonadati</taxon>
        <taxon>Pseudomonadota</taxon>
        <taxon>Gammaproteobacteria</taxon>
        <taxon>Oceanospirillales</taxon>
        <taxon>Halomonadaceae</taxon>
        <taxon>Larsenimonas</taxon>
    </lineage>
</organism>
<reference evidence="2" key="1">
    <citation type="submission" date="2022-11" db="EMBL/GenBank/DDBJ databases">
        <title>Larsenimonas rhizosphaerae sp. nov., isolated from a tidal mudflat.</title>
        <authorList>
            <person name="Lee S.D."/>
            <person name="Kim I.S."/>
        </authorList>
    </citation>
    <scope>NUCLEOTIDE SEQUENCE</scope>
    <source>
        <strain evidence="2">GH2-1</strain>
    </source>
</reference>
<dbReference type="EMBL" id="JAPIVE010000002">
    <property type="protein sequence ID" value="MCX2524091.1"/>
    <property type="molecule type" value="Genomic_DNA"/>
</dbReference>
<dbReference type="RefSeq" id="WP_265896062.1">
    <property type="nucleotide sequence ID" value="NZ_JAPIVE010000002.1"/>
</dbReference>
<dbReference type="InterPro" id="IPR008875">
    <property type="entry name" value="TraX"/>
</dbReference>
<keyword evidence="1" id="KW-0812">Transmembrane</keyword>
<keyword evidence="3" id="KW-1185">Reference proteome</keyword>
<name>A0AA42CUK8_9GAMM</name>
<gene>
    <name evidence="2" type="ORF">OQ287_07555</name>
</gene>
<feature type="transmembrane region" description="Helical" evidence="1">
    <location>
        <begin position="232"/>
        <end position="249"/>
    </location>
</feature>
<dbReference type="AlphaFoldDB" id="A0AA42CUK8"/>
<comment type="caution">
    <text evidence="2">The sequence shown here is derived from an EMBL/GenBank/DDBJ whole genome shotgun (WGS) entry which is preliminary data.</text>
</comment>
<dbReference type="Proteomes" id="UP001165678">
    <property type="component" value="Unassembled WGS sequence"/>
</dbReference>
<feature type="transmembrane region" description="Helical" evidence="1">
    <location>
        <begin position="47"/>
        <end position="65"/>
    </location>
</feature>
<protein>
    <submittedName>
        <fullName evidence="2">TraX family protein</fullName>
    </submittedName>
</protein>
<keyword evidence="1" id="KW-0472">Membrane</keyword>
<evidence type="ECO:0000313" key="2">
    <source>
        <dbReference type="EMBL" id="MCX2524091.1"/>
    </source>
</evidence>
<sequence>MPPAPPCSGWTEWGKWLALITMTLDHVARYLLVPAGHGQALWIMETAGRIAFPLFAAMVAWHALYDTSRHWRYTRRLLIIGLVAQLPFMLLTGGLALNVCFTLALGLMLACTTRALMREAAWNPATVLRHVLLAAVGLFLWYAVGPRLEYGRDGVLIIPAFMLAQYLLVNYPRLTAALGCLPVCWLATQLNDSTPALFFTCATTLFVLVIAARGGHDVPRLPPRATLPRWLWRSWYPGHLGIIVALVVVQ</sequence>
<accession>A0AA42CUK8</accession>